<dbReference type="InterPro" id="IPR020845">
    <property type="entry name" value="AMP-binding_CS"/>
</dbReference>
<comment type="caution">
    <text evidence="2">The sequence shown here is derived from an EMBL/GenBank/DDBJ whole genome shotgun (WGS) entry which is preliminary data.</text>
</comment>
<dbReference type="GO" id="GO:0005783">
    <property type="term" value="C:endoplasmic reticulum"/>
    <property type="evidence" value="ECO:0007669"/>
    <property type="project" value="TreeGrafter"/>
</dbReference>
<dbReference type="GO" id="GO:0016020">
    <property type="term" value="C:membrane"/>
    <property type="evidence" value="ECO:0007669"/>
    <property type="project" value="TreeGrafter"/>
</dbReference>
<dbReference type="Gene3D" id="3.40.50.12780">
    <property type="entry name" value="N-terminal domain of ligase-like"/>
    <property type="match status" value="1"/>
</dbReference>
<dbReference type="STRING" id="1202772.A0A1V9ZGN5"/>
<dbReference type="Proteomes" id="UP000243579">
    <property type="component" value="Unassembled WGS sequence"/>
</dbReference>
<dbReference type="Pfam" id="PF00501">
    <property type="entry name" value="AMP-binding"/>
    <property type="match status" value="1"/>
</dbReference>
<sequence>MLALAALAQASGLDGVPGKLILQTLLAMALGGYFFIKSSQRRHVPPTPESYCQPDESTAKPGHGAVYRIGPFPKPEFASMLEMLQASVRKFPTKQFLGHRPIDSAGNAGPFVWETYEECYERIQNFAAGLMHQRMVEEVDGMRLLCIYMKNRPEWTLAQYASYYCGAGISPLYDTLGVTSTKYILNQTLAATVLCTTLELPGLLSMKADVASMTHIILADVKTASEADKAAAAAANVQLWTFAQIEELGAKYPMAPRYPKADDTSILMYTSGTTGDPKGVVLTHANMLVTNVACDERVTVGKAVAAVHNHPTFLSYLPLPHVAEQIFQLFMIRHYGSLGFYQGNTAKILDDLLALRPTIFATVPRLLNRIYDKIVGGAAAAGGFKSWLFQKALDAKLANLPLGITTHWLYDKLIFSKIRVKLGLDRATLLGCGSAPLSPDVLAFFRIVMDCPVLEAYGQSECSGLSNMTHYLDFTGGNAGPPLANCEIKLVSVPEMGYDVNDTEHGDDEDKIAVRGRGEVCYRGPNVFPGYYKNPEKTKEALDEDGWLHSGDVGVWLPDGRLKIIDRKKNIFKLSQGEYVAPEKIELVVKGSAYVNQPFVYGDSLHAVLVAIVVPEEEELTALAKSLGVAGSFAELCAHPSVVAAVLKDIVAVSKRGGLYGFETVRAIALHPEPFTVENDMMTPTFKLKRNDVKKAFIKEIDELYAKSGDVVAGKNVKQH</sequence>
<dbReference type="AlphaFoldDB" id="A0A1V9ZGN5"/>
<keyword evidence="2" id="KW-0436">Ligase</keyword>
<gene>
    <name evidence="2" type="ORF">ACHHYP_12666</name>
</gene>
<protein>
    <submittedName>
        <fullName evidence="2">Long-chain-fatty-acid--CoA ligase</fullName>
    </submittedName>
</protein>
<dbReference type="PANTHER" id="PTHR43272:SF107">
    <property type="entry name" value="LONG-CHAIN-FATTY-ACID--COA LIGASE 5"/>
    <property type="match status" value="1"/>
</dbReference>
<proteinExistence type="predicted"/>
<dbReference type="PROSITE" id="PS00455">
    <property type="entry name" value="AMP_BINDING"/>
    <property type="match status" value="1"/>
</dbReference>
<keyword evidence="3" id="KW-1185">Reference proteome</keyword>
<dbReference type="PANTHER" id="PTHR43272">
    <property type="entry name" value="LONG-CHAIN-FATTY-ACID--COA LIGASE"/>
    <property type="match status" value="1"/>
</dbReference>
<dbReference type="InterPro" id="IPR000873">
    <property type="entry name" value="AMP-dep_synth/lig_dom"/>
</dbReference>
<dbReference type="OrthoDB" id="189102at2759"/>
<dbReference type="SUPFAM" id="SSF56801">
    <property type="entry name" value="Acetyl-CoA synthetase-like"/>
    <property type="match status" value="1"/>
</dbReference>
<name>A0A1V9ZGN5_ACHHY</name>
<accession>A0A1V9ZGN5</accession>
<organism evidence="2 3">
    <name type="scientific">Achlya hypogyna</name>
    <name type="common">Oomycete</name>
    <name type="synonym">Protoachlya hypogyna</name>
    <dbReference type="NCBI Taxonomy" id="1202772"/>
    <lineage>
        <taxon>Eukaryota</taxon>
        <taxon>Sar</taxon>
        <taxon>Stramenopiles</taxon>
        <taxon>Oomycota</taxon>
        <taxon>Saprolegniomycetes</taxon>
        <taxon>Saprolegniales</taxon>
        <taxon>Achlyaceae</taxon>
        <taxon>Achlya</taxon>
    </lineage>
</organism>
<dbReference type="GO" id="GO:0004467">
    <property type="term" value="F:long-chain fatty acid-CoA ligase activity"/>
    <property type="evidence" value="ECO:0007669"/>
    <property type="project" value="TreeGrafter"/>
</dbReference>
<dbReference type="InterPro" id="IPR042099">
    <property type="entry name" value="ANL_N_sf"/>
</dbReference>
<evidence type="ECO:0000313" key="2">
    <source>
        <dbReference type="EMBL" id="OQR97146.1"/>
    </source>
</evidence>
<feature type="domain" description="AMP-dependent synthetase/ligase" evidence="1">
    <location>
        <begin position="88"/>
        <end position="532"/>
    </location>
</feature>
<evidence type="ECO:0000313" key="3">
    <source>
        <dbReference type="Proteomes" id="UP000243579"/>
    </source>
</evidence>
<reference evidence="2 3" key="1">
    <citation type="journal article" date="2014" name="Genome Biol. Evol.">
        <title>The secreted proteins of Achlya hypogyna and Thraustotheca clavata identify the ancestral oomycete secretome and reveal gene acquisitions by horizontal gene transfer.</title>
        <authorList>
            <person name="Misner I."/>
            <person name="Blouin N."/>
            <person name="Leonard G."/>
            <person name="Richards T.A."/>
            <person name="Lane C.E."/>
        </authorList>
    </citation>
    <scope>NUCLEOTIDE SEQUENCE [LARGE SCALE GENOMIC DNA]</scope>
    <source>
        <strain evidence="2 3">ATCC 48635</strain>
    </source>
</reference>
<evidence type="ECO:0000259" key="1">
    <source>
        <dbReference type="Pfam" id="PF00501"/>
    </source>
</evidence>
<dbReference type="EMBL" id="JNBR01000122">
    <property type="protein sequence ID" value="OQR97146.1"/>
    <property type="molecule type" value="Genomic_DNA"/>
</dbReference>